<evidence type="ECO:0000313" key="5">
    <source>
        <dbReference type="EMBL" id="SDD53935.1"/>
    </source>
</evidence>
<dbReference type="PANTHER" id="PTHR40111:SF1">
    <property type="entry name" value="CEPHALOSPORIN-C DEACETYLASE"/>
    <property type="match status" value="1"/>
</dbReference>
<dbReference type="RefSeq" id="WP_093185700.1">
    <property type="nucleotide sequence ID" value="NZ_FMYH01000008.1"/>
</dbReference>
<dbReference type="Proteomes" id="UP000199039">
    <property type="component" value="Unassembled WGS sequence"/>
</dbReference>
<accession>A0A1G6VM21</accession>
<feature type="binding site" evidence="2">
    <location>
        <position position="91"/>
    </location>
    <ligand>
        <name>substrate</name>
    </ligand>
</feature>
<dbReference type="PANTHER" id="PTHR40111">
    <property type="entry name" value="CEPHALOSPORIN-C DEACETYLASE"/>
    <property type="match status" value="1"/>
</dbReference>
<dbReference type="AlphaFoldDB" id="A0A1G6VM21"/>
<sequence>MPFYDLDDEALRSYRPTVQEPDDFDDFWGRTLAEARTVAPEISVKPVDAGLDLVETFDVTFAGFGGHPIKAWLVLPRGGHDLPGVVTYVGYGGGRGLVHEHLGWAAAGFANLVMDTRGQGSTWGNGGDTPDPVGNGPASPGYMTRGVLDPEGYYYRRVITDAVRAVDLLRALPQVDPTRVAVSGISQGGGLALAVAGLVPGLLAAAIDVPFLCHFRRAVAIAGTDPYGEITRYLSVHRGDVEQVFTTLSYIDGVNFARRATAPAMFSVALMDPVCPPSTVFAAHNLYGSHDAAAAVGPVTIDVYPFNQHEGGQGHQLTKQLPWLRAIAGLTRPTTAGPATTPTLTTVGASS</sequence>
<evidence type="ECO:0000256" key="2">
    <source>
        <dbReference type="PIRSR" id="PIRSR639069-2"/>
    </source>
</evidence>
<evidence type="ECO:0000256" key="1">
    <source>
        <dbReference type="PIRSR" id="PIRSR639069-1"/>
    </source>
</evidence>
<dbReference type="EMBL" id="FMYH01000008">
    <property type="protein sequence ID" value="SDD53935.1"/>
    <property type="molecule type" value="Genomic_DNA"/>
</dbReference>
<dbReference type="OrthoDB" id="9770528at2"/>
<evidence type="ECO:0000313" key="6">
    <source>
        <dbReference type="Proteomes" id="UP000199039"/>
    </source>
</evidence>
<dbReference type="Pfam" id="PF05448">
    <property type="entry name" value="AXE1"/>
    <property type="match status" value="1"/>
</dbReference>
<feature type="active site" description="Nucleophile" evidence="1">
    <location>
        <position position="186"/>
    </location>
</feature>
<reference evidence="5 6" key="1">
    <citation type="submission" date="2016-09" db="EMBL/GenBank/DDBJ databases">
        <authorList>
            <person name="Capua I."/>
            <person name="De Benedictis P."/>
            <person name="Joannis T."/>
            <person name="Lombin L.H."/>
            <person name="Cattoli G."/>
        </authorList>
    </citation>
    <scope>NUCLEOTIDE SEQUENCE [LARGE SCALE GENOMIC DNA]</scope>
    <source>
        <strain evidence="5 6">ISLP-3</strain>
    </source>
</reference>
<dbReference type="SUPFAM" id="SSF53474">
    <property type="entry name" value="alpha/beta-Hydrolases"/>
    <property type="match status" value="1"/>
</dbReference>
<proteinExistence type="predicted"/>
<feature type="region of interest" description="Disordered" evidence="3">
    <location>
        <begin position="332"/>
        <end position="351"/>
    </location>
</feature>
<dbReference type="STRING" id="1814289.SAMN05216410_3461"/>
<feature type="domain" description="Acetyl xylan esterase" evidence="4">
    <location>
        <begin position="1"/>
        <end position="325"/>
    </location>
</feature>
<feature type="active site" description="Charge relay system" evidence="1">
    <location>
        <position position="309"/>
    </location>
</feature>
<dbReference type="Gene3D" id="3.40.50.1820">
    <property type="entry name" value="alpha/beta hydrolase"/>
    <property type="match status" value="1"/>
</dbReference>
<dbReference type="InterPro" id="IPR008391">
    <property type="entry name" value="AXE1_dom"/>
</dbReference>
<keyword evidence="6" id="KW-1185">Reference proteome</keyword>
<dbReference type="GO" id="GO:0005976">
    <property type="term" value="P:polysaccharide metabolic process"/>
    <property type="evidence" value="ECO:0007669"/>
    <property type="project" value="TreeGrafter"/>
</dbReference>
<dbReference type="GO" id="GO:0052689">
    <property type="term" value="F:carboxylic ester hydrolase activity"/>
    <property type="evidence" value="ECO:0007669"/>
    <property type="project" value="TreeGrafter"/>
</dbReference>
<name>A0A1G6VM21_9MICO</name>
<protein>
    <submittedName>
        <fullName evidence="5">Cephalosporin-C deacetylase</fullName>
    </submittedName>
</protein>
<dbReference type="InterPro" id="IPR039069">
    <property type="entry name" value="CE7"/>
</dbReference>
<organism evidence="5 6">
    <name type="scientific">Sanguibacter gelidistatuariae</name>
    <dbReference type="NCBI Taxonomy" id="1814289"/>
    <lineage>
        <taxon>Bacteria</taxon>
        <taxon>Bacillati</taxon>
        <taxon>Actinomycetota</taxon>
        <taxon>Actinomycetes</taxon>
        <taxon>Micrococcales</taxon>
        <taxon>Sanguibacteraceae</taxon>
        <taxon>Sanguibacter</taxon>
    </lineage>
</organism>
<evidence type="ECO:0000256" key="3">
    <source>
        <dbReference type="SAM" id="MobiDB-lite"/>
    </source>
</evidence>
<gene>
    <name evidence="5" type="ORF">SAMN05216410_3461</name>
</gene>
<evidence type="ECO:0000259" key="4">
    <source>
        <dbReference type="Pfam" id="PF05448"/>
    </source>
</evidence>
<dbReference type="InterPro" id="IPR029058">
    <property type="entry name" value="AB_hydrolase_fold"/>
</dbReference>
<feature type="region of interest" description="Disordered" evidence="3">
    <location>
        <begin position="121"/>
        <end position="141"/>
    </location>
</feature>
<feature type="active site" description="Charge relay system" evidence="1">
    <location>
        <position position="272"/>
    </location>
</feature>